<dbReference type="GO" id="GO:0006397">
    <property type="term" value="P:mRNA processing"/>
    <property type="evidence" value="ECO:0007669"/>
    <property type="project" value="UniProtKB-UniRule"/>
</dbReference>
<dbReference type="SUPFAM" id="SSF54768">
    <property type="entry name" value="dsRNA-binding domain-like"/>
    <property type="match status" value="1"/>
</dbReference>
<feature type="compositionally biased region" description="Polar residues" evidence="14">
    <location>
        <begin position="57"/>
        <end position="74"/>
    </location>
</feature>
<dbReference type="HAMAP" id="MF_00104">
    <property type="entry name" value="RNase_III"/>
    <property type="match status" value="1"/>
</dbReference>
<feature type="active site" evidence="12">
    <location>
        <position position="130"/>
    </location>
</feature>
<dbReference type="GO" id="GO:0006364">
    <property type="term" value="P:rRNA processing"/>
    <property type="evidence" value="ECO:0007669"/>
    <property type="project" value="UniProtKB-UniRule"/>
</dbReference>
<dbReference type="GO" id="GO:0005737">
    <property type="term" value="C:cytoplasm"/>
    <property type="evidence" value="ECO:0007669"/>
    <property type="project" value="UniProtKB-SubCell"/>
</dbReference>
<comment type="function">
    <text evidence="12">Digests double-stranded RNA. Involved in the processing of primary rRNA transcript to yield the immediate precursors to the large and small rRNAs (23S and 16S). Processes some mRNAs, and tRNAs when they are encoded in the rRNA operon. Processes pre-crRNA and tracrRNA of type II CRISPR loci if present in the organism.</text>
</comment>
<feature type="binding site" evidence="12">
    <location>
        <position position="126"/>
    </location>
    <ligand>
        <name>Mg(2+)</name>
        <dbReference type="ChEBI" id="CHEBI:18420"/>
    </ligand>
</feature>
<dbReference type="GO" id="GO:0003725">
    <property type="term" value="F:double-stranded RNA binding"/>
    <property type="evidence" value="ECO:0007669"/>
    <property type="project" value="TreeGrafter"/>
</dbReference>
<evidence type="ECO:0000256" key="3">
    <source>
        <dbReference type="ARBA" id="ARBA00010183"/>
    </source>
</evidence>
<keyword evidence="12" id="KW-0819">tRNA processing</keyword>
<proteinExistence type="inferred from homology"/>
<keyword evidence="18" id="KW-1185">Reference proteome</keyword>
<comment type="cofactor">
    <cofactor evidence="12">
        <name>Mg(2+)</name>
        <dbReference type="ChEBI" id="CHEBI:18420"/>
    </cofactor>
</comment>
<feature type="region of interest" description="Disordered" evidence="14">
    <location>
        <begin position="57"/>
        <end position="83"/>
    </location>
</feature>
<dbReference type="InterPro" id="IPR036389">
    <property type="entry name" value="RNase_III_sf"/>
</dbReference>
<feature type="domain" description="RNase III" evidence="16">
    <location>
        <begin position="102"/>
        <end position="213"/>
    </location>
</feature>
<reference evidence="17 18" key="1">
    <citation type="journal article" date="2014" name="Int. J. Syst. Evol. Microbiol.">
        <title>Complete genome sequence of Corynebacterium casei LMG S-19264T (=DSM 44701T), isolated from a smear-ripened cheese.</title>
        <authorList>
            <consortium name="US DOE Joint Genome Institute (JGI-PGF)"/>
            <person name="Walter F."/>
            <person name="Albersmeier A."/>
            <person name="Kalinowski J."/>
            <person name="Ruckert C."/>
        </authorList>
    </citation>
    <scope>NUCLEOTIDE SEQUENCE [LARGE SCALE GENOMIC DNA]</scope>
    <source>
        <strain evidence="17 18">NBRC 112289</strain>
    </source>
</reference>
<dbReference type="GO" id="GO:0010468">
    <property type="term" value="P:regulation of gene expression"/>
    <property type="evidence" value="ECO:0007669"/>
    <property type="project" value="TreeGrafter"/>
</dbReference>
<dbReference type="Pfam" id="PF01783">
    <property type="entry name" value="Ribosomal_L32p"/>
    <property type="match status" value="1"/>
</dbReference>
<comment type="subcellular location">
    <subcellularLocation>
        <location evidence="12">Cytoplasm</location>
    </subcellularLocation>
</comment>
<dbReference type="NCBIfam" id="TIGR01031">
    <property type="entry name" value="rpmF_bact"/>
    <property type="match status" value="1"/>
</dbReference>
<dbReference type="GO" id="GO:0003735">
    <property type="term" value="F:structural constituent of ribosome"/>
    <property type="evidence" value="ECO:0007669"/>
    <property type="project" value="InterPro"/>
</dbReference>
<dbReference type="SUPFAM" id="SSF69065">
    <property type="entry name" value="RNase III domain-like"/>
    <property type="match status" value="1"/>
</dbReference>
<sequence>MAVPKRKMSRANTHARRSQWKAVAPKLVKTIENGKVVYSLPHRAKVVEDSAGTPCTWSTRAARSPTSDLAPSTRGSERPVSGEPTARAALLRALGIDLEPGLLEQALTHRSYAYEHGGIPDNERLEFLGDSVLGLAVTERLYGDHPDLDEGELAKRRASLVSSVALAEVARGIGLGEHLRLGRGEELTGGRDKSSLLADTVEAIIGATYLDLGGAAATDLVLRLVRPLMADAARFGVAMDPKTALQELAARLGRPAPHYDVEGTGPDHARIFTATVLLGDEAIATGTGTSKKAAEVAAALDACALLGPAAE</sequence>
<dbReference type="Pfam" id="PF00035">
    <property type="entry name" value="dsrm"/>
    <property type="match status" value="1"/>
</dbReference>
<evidence type="ECO:0000256" key="2">
    <source>
        <dbReference type="ARBA" id="ARBA00008560"/>
    </source>
</evidence>
<evidence type="ECO:0000256" key="14">
    <source>
        <dbReference type="SAM" id="MobiDB-lite"/>
    </source>
</evidence>
<dbReference type="CDD" id="cd10845">
    <property type="entry name" value="DSRM_RNAse_III_family"/>
    <property type="match status" value="1"/>
</dbReference>
<keyword evidence="4 12" id="KW-0698">rRNA processing</keyword>
<dbReference type="GO" id="GO:0008033">
    <property type="term" value="P:tRNA processing"/>
    <property type="evidence" value="ECO:0007669"/>
    <property type="project" value="UniProtKB-KW"/>
</dbReference>
<evidence type="ECO:0000256" key="11">
    <source>
        <dbReference type="ARBA" id="ARBA00023274"/>
    </source>
</evidence>
<feature type="domain" description="DRBM" evidence="15">
    <location>
        <begin position="240"/>
        <end position="308"/>
    </location>
</feature>
<evidence type="ECO:0000256" key="6">
    <source>
        <dbReference type="ARBA" id="ARBA00022722"/>
    </source>
</evidence>
<evidence type="ECO:0000256" key="4">
    <source>
        <dbReference type="ARBA" id="ARBA00022552"/>
    </source>
</evidence>
<comment type="similarity">
    <text evidence="3">Belongs to the ribonuclease III family.</text>
</comment>
<evidence type="ECO:0000256" key="7">
    <source>
        <dbReference type="ARBA" id="ARBA00022759"/>
    </source>
</evidence>
<comment type="subunit">
    <text evidence="12">Homodimer.</text>
</comment>
<dbReference type="SUPFAM" id="SSF57829">
    <property type="entry name" value="Zn-binding ribosomal proteins"/>
    <property type="match status" value="1"/>
</dbReference>
<dbReference type="AlphaFoldDB" id="A0AA37UF42"/>
<dbReference type="GO" id="GO:0046872">
    <property type="term" value="F:metal ion binding"/>
    <property type="evidence" value="ECO:0007669"/>
    <property type="project" value="UniProtKB-KW"/>
</dbReference>
<comment type="similarity">
    <text evidence="2 13">Belongs to the bacterial ribosomal protein bL32 family.</text>
</comment>
<feature type="binding site" evidence="12">
    <location>
        <position position="202"/>
    </location>
    <ligand>
        <name>Mg(2+)</name>
        <dbReference type="ChEBI" id="CHEBI:18420"/>
    </ligand>
</feature>
<dbReference type="EC" id="3.1.26.3" evidence="12"/>
<keyword evidence="12" id="KW-0963">Cytoplasm</keyword>
<keyword evidence="11 13" id="KW-0687">Ribonucleoprotein</keyword>
<dbReference type="NCBIfam" id="TIGR02191">
    <property type="entry name" value="RNaseIII"/>
    <property type="match status" value="1"/>
</dbReference>
<evidence type="ECO:0000256" key="9">
    <source>
        <dbReference type="ARBA" id="ARBA00022884"/>
    </source>
</evidence>
<keyword evidence="12" id="KW-0460">Magnesium</keyword>
<evidence type="ECO:0000256" key="12">
    <source>
        <dbReference type="HAMAP-Rule" id="MF_00104"/>
    </source>
</evidence>
<accession>A0AA37UF42</accession>
<feature type="binding site" evidence="12">
    <location>
        <position position="199"/>
    </location>
    <ligand>
        <name>Mg(2+)</name>
        <dbReference type="ChEBI" id="CHEBI:18420"/>
    </ligand>
</feature>
<evidence type="ECO:0000313" key="18">
    <source>
        <dbReference type="Proteomes" id="UP001157160"/>
    </source>
</evidence>
<keyword evidence="9 12" id="KW-0694">RNA-binding</keyword>
<evidence type="ECO:0000256" key="13">
    <source>
        <dbReference type="HAMAP-Rule" id="MF_00340"/>
    </source>
</evidence>
<dbReference type="GO" id="GO:0006412">
    <property type="term" value="P:translation"/>
    <property type="evidence" value="ECO:0007669"/>
    <property type="project" value="UniProtKB-UniRule"/>
</dbReference>
<dbReference type="GO" id="GO:0019843">
    <property type="term" value="F:rRNA binding"/>
    <property type="evidence" value="ECO:0007669"/>
    <property type="project" value="UniProtKB-KW"/>
</dbReference>
<dbReference type="PANTHER" id="PTHR11207">
    <property type="entry name" value="RIBONUCLEASE III"/>
    <property type="match status" value="1"/>
</dbReference>
<keyword evidence="5 12" id="KW-0507">mRNA processing</keyword>
<evidence type="ECO:0000256" key="8">
    <source>
        <dbReference type="ARBA" id="ARBA00022801"/>
    </source>
</evidence>
<dbReference type="PANTHER" id="PTHR11207:SF0">
    <property type="entry name" value="RIBONUCLEASE 3"/>
    <property type="match status" value="1"/>
</dbReference>
<dbReference type="PROSITE" id="PS50137">
    <property type="entry name" value="DS_RBD"/>
    <property type="match status" value="1"/>
</dbReference>
<dbReference type="SMART" id="SM00358">
    <property type="entry name" value="DSRM"/>
    <property type="match status" value="1"/>
</dbReference>
<dbReference type="Proteomes" id="UP001157160">
    <property type="component" value="Unassembled WGS sequence"/>
</dbReference>
<dbReference type="HAMAP" id="MF_00340">
    <property type="entry name" value="Ribosomal_bL32"/>
    <property type="match status" value="1"/>
</dbReference>
<dbReference type="GO" id="GO:0004525">
    <property type="term" value="F:ribonuclease III activity"/>
    <property type="evidence" value="ECO:0007669"/>
    <property type="project" value="UniProtKB-UniRule"/>
</dbReference>
<evidence type="ECO:0000259" key="16">
    <source>
        <dbReference type="PROSITE" id="PS50142"/>
    </source>
</evidence>
<dbReference type="InterPro" id="IPR011907">
    <property type="entry name" value="RNase_III"/>
</dbReference>
<keyword evidence="8 12" id="KW-0378">Hydrolase</keyword>
<keyword evidence="12" id="KW-0479">Metal-binding</keyword>
<gene>
    <name evidence="12 17" type="primary">rnc</name>
    <name evidence="13" type="synonym">rpmF</name>
    <name evidence="17" type="ORF">GCM10025874_01890</name>
</gene>
<dbReference type="GO" id="GO:0015934">
    <property type="term" value="C:large ribosomal subunit"/>
    <property type="evidence" value="ECO:0007669"/>
    <property type="project" value="InterPro"/>
</dbReference>
<dbReference type="PROSITE" id="PS50142">
    <property type="entry name" value="RNASE_3_2"/>
    <property type="match status" value="1"/>
</dbReference>
<evidence type="ECO:0000256" key="5">
    <source>
        <dbReference type="ARBA" id="ARBA00022664"/>
    </source>
</evidence>
<comment type="catalytic activity">
    <reaction evidence="1 12">
        <text>Endonucleolytic cleavage to 5'-phosphomonoester.</text>
        <dbReference type="EC" id="3.1.26.3"/>
    </reaction>
</comment>
<keyword evidence="10 13" id="KW-0689">Ribosomal protein</keyword>
<evidence type="ECO:0000256" key="1">
    <source>
        <dbReference type="ARBA" id="ARBA00000109"/>
    </source>
</evidence>
<dbReference type="EMBL" id="BSUL01000001">
    <property type="protein sequence ID" value="GMA26936.1"/>
    <property type="molecule type" value="Genomic_DNA"/>
</dbReference>
<dbReference type="InterPro" id="IPR002677">
    <property type="entry name" value="Ribosomal_bL32"/>
</dbReference>
<keyword evidence="12" id="KW-0699">rRNA-binding</keyword>
<dbReference type="InterPro" id="IPR000999">
    <property type="entry name" value="RNase_III_dom"/>
</dbReference>
<name>A0AA37UF42_9MICO</name>
<dbReference type="Gene3D" id="1.10.1520.10">
    <property type="entry name" value="Ribonuclease III domain"/>
    <property type="match status" value="1"/>
</dbReference>
<dbReference type="FunFam" id="1.10.1520.10:FF:000001">
    <property type="entry name" value="Ribonuclease 3"/>
    <property type="match status" value="1"/>
</dbReference>
<evidence type="ECO:0000259" key="15">
    <source>
        <dbReference type="PROSITE" id="PS50137"/>
    </source>
</evidence>
<comment type="caution">
    <text evidence="17">The sequence shown here is derived from an EMBL/GenBank/DDBJ whole genome shotgun (WGS) entry which is preliminary data.</text>
</comment>
<keyword evidence="7 12" id="KW-0255">Endonuclease</keyword>
<dbReference type="CDD" id="cd00593">
    <property type="entry name" value="RIBOc"/>
    <property type="match status" value="1"/>
</dbReference>
<keyword evidence="6 12" id="KW-0540">Nuclease</keyword>
<dbReference type="Pfam" id="PF14622">
    <property type="entry name" value="Ribonucleas_3_3"/>
    <property type="match status" value="1"/>
</dbReference>
<dbReference type="InterPro" id="IPR014720">
    <property type="entry name" value="dsRBD_dom"/>
</dbReference>
<dbReference type="SMART" id="SM00535">
    <property type="entry name" value="RIBOc"/>
    <property type="match status" value="1"/>
</dbReference>
<dbReference type="Gene3D" id="3.30.160.20">
    <property type="match status" value="1"/>
</dbReference>
<protein>
    <recommendedName>
        <fullName evidence="12 13">Multifunctional fusion protein</fullName>
    </recommendedName>
    <domain>
        <recommendedName>
            <fullName evidence="12">Ribonuclease 3</fullName>
            <ecNumber evidence="12">3.1.26.3</ecNumber>
        </recommendedName>
        <alternativeName>
            <fullName evidence="12">Ribonuclease III</fullName>
            <shortName evidence="12">RNase III</shortName>
        </alternativeName>
    </domain>
    <domain>
        <recommendedName>
            <fullName evidence="13">Large ribosomal subunit protein bL32</fullName>
        </recommendedName>
    </domain>
</protein>
<evidence type="ECO:0000256" key="10">
    <source>
        <dbReference type="ARBA" id="ARBA00022980"/>
    </source>
</evidence>
<feature type="active site" evidence="12">
    <location>
        <position position="202"/>
    </location>
</feature>
<dbReference type="InterPro" id="IPR011332">
    <property type="entry name" value="Ribosomal_zn-bd"/>
</dbReference>
<evidence type="ECO:0000313" key="17">
    <source>
        <dbReference type="EMBL" id="GMA26936.1"/>
    </source>
</evidence>
<organism evidence="17 18">
    <name type="scientific">Arenivirga flava</name>
    <dbReference type="NCBI Taxonomy" id="1930060"/>
    <lineage>
        <taxon>Bacteria</taxon>
        <taxon>Bacillati</taxon>
        <taxon>Actinomycetota</taxon>
        <taxon>Actinomycetes</taxon>
        <taxon>Micrococcales</taxon>
        <taxon>Microbacteriaceae</taxon>
        <taxon>Arenivirga</taxon>
    </lineage>
</organism>
<dbReference type="PROSITE" id="PS00517">
    <property type="entry name" value="RNASE_3_1"/>
    <property type="match status" value="1"/>
</dbReference>